<evidence type="ECO:0000259" key="5">
    <source>
        <dbReference type="Pfam" id="PF00251"/>
    </source>
</evidence>
<dbReference type="CDD" id="cd18609">
    <property type="entry name" value="GH32-like"/>
    <property type="match status" value="1"/>
</dbReference>
<dbReference type="InterPro" id="IPR001362">
    <property type="entry name" value="Glyco_hydro_32"/>
</dbReference>
<keyword evidence="4" id="KW-0326">Glycosidase</keyword>
<dbReference type="AlphaFoldDB" id="A0A9X2FCY2"/>
<evidence type="ECO:0000313" key="7">
    <source>
        <dbReference type="Proteomes" id="UP001155241"/>
    </source>
</evidence>
<dbReference type="Gene3D" id="2.60.120.560">
    <property type="entry name" value="Exo-inulinase, domain 1"/>
    <property type="match status" value="1"/>
</dbReference>
<evidence type="ECO:0000313" key="6">
    <source>
        <dbReference type="EMBL" id="MCO6046670.1"/>
    </source>
</evidence>
<comment type="caution">
    <text evidence="6">The sequence shown here is derived from an EMBL/GenBank/DDBJ whole genome shotgun (WGS) entry which is preliminary data.</text>
</comment>
<dbReference type="Pfam" id="PF00251">
    <property type="entry name" value="Glyco_hydro_32N"/>
    <property type="match status" value="1"/>
</dbReference>
<feature type="domain" description="Glycosyl hydrolase family 32 N-terminal" evidence="5">
    <location>
        <begin position="17"/>
        <end position="115"/>
    </location>
</feature>
<dbReference type="InterPro" id="IPR051214">
    <property type="entry name" value="GH32_Enzymes"/>
</dbReference>
<dbReference type="Proteomes" id="UP001155241">
    <property type="component" value="Unassembled WGS sequence"/>
</dbReference>
<dbReference type="SMART" id="SM00640">
    <property type="entry name" value="Glyco_32"/>
    <property type="match status" value="1"/>
</dbReference>
<dbReference type="GO" id="GO:0005975">
    <property type="term" value="P:carbohydrate metabolic process"/>
    <property type="evidence" value="ECO:0007669"/>
    <property type="project" value="InterPro"/>
</dbReference>
<dbReference type="RefSeq" id="WP_252854785.1">
    <property type="nucleotide sequence ID" value="NZ_JAMXLR010000077.1"/>
</dbReference>
<evidence type="ECO:0000256" key="3">
    <source>
        <dbReference type="ARBA" id="ARBA00022801"/>
    </source>
</evidence>
<dbReference type="EMBL" id="JAMXLR010000077">
    <property type="protein sequence ID" value="MCO6046670.1"/>
    <property type="molecule type" value="Genomic_DNA"/>
</dbReference>
<keyword evidence="3 6" id="KW-0378">Hydrolase</keyword>
<dbReference type="EC" id="3.2.1.26" evidence="2"/>
<gene>
    <name evidence="6" type="ORF">NG895_22470</name>
</gene>
<sequence>MFSESNWSRKSIGDVDVVYHDGLYHLFHLVLPNHDFIAHAVSDNAVNWRRVDNAIFIGDPGSWDDLMLWTMAISADPYKPGSWRMFYTGLSRCDQGVKQRIGLAVSDDLYRWTKVPSWWEDRRGKNDPEPIKQAIHNLQPTQCTRIKATHDADSAYPLEPDLEYYEASYDDDRNWISFRDPFYYRENGEGYLIMAARSNHGPLVRRGCVGAMKEVAPNKFEVRPPLYEPMHYDDIEVPNLFKMDDEYYLIGSIREDAKIRYWHTSKIGQPWRNYSDNVLLPTGNYAGRICHDDKGTLLWNFYTANLYDRQHGNLMPMPKRLVHTSEGQLKARAYEGLRERELDTINTRAIITLKDATSEDYCEIEGDHLHLSSEAGFQGYVFRQKAECFRLSAKLRMVGAGKCGLLYRINRQNHDGYYLSLDLRKGIAQLRAWGTGPKRSGEDMMRFAALQGGNYFAEDRHNVSIQLVCFGSYHELSINDNVILSLADSRYHEGAFGFYVETADLHIHDLNVVRLESPEQTDHHLTRG</sequence>
<dbReference type="GO" id="GO:0004564">
    <property type="term" value="F:beta-fructofuranosidase activity"/>
    <property type="evidence" value="ECO:0007669"/>
    <property type="project" value="UniProtKB-EC"/>
</dbReference>
<dbReference type="PANTHER" id="PTHR43101">
    <property type="entry name" value="BETA-FRUCTOSIDASE"/>
    <property type="match status" value="1"/>
</dbReference>
<evidence type="ECO:0000256" key="1">
    <source>
        <dbReference type="ARBA" id="ARBA00009902"/>
    </source>
</evidence>
<comment type="similarity">
    <text evidence="1">Belongs to the glycosyl hydrolase 32 family.</text>
</comment>
<name>A0A9X2FCY2_9BACT</name>
<accession>A0A9X2FCY2</accession>
<protein>
    <recommendedName>
        <fullName evidence="2">beta-fructofuranosidase</fullName>
        <ecNumber evidence="2">3.2.1.26</ecNumber>
    </recommendedName>
</protein>
<dbReference type="InterPro" id="IPR023296">
    <property type="entry name" value="Glyco_hydro_beta-prop_sf"/>
</dbReference>
<evidence type="ECO:0000256" key="4">
    <source>
        <dbReference type="ARBA" id="ARBA00023295"/>
    </source>
</evidence>
<dbReference type="Gene3D" id="2.115.10.20">
    <property type="entry name" value="Glycosyl hydrolase domain, family 43"/>
    <property type="match status" value="1"/>
</dbReference>
<evidence type="ECO:0000256" key="2">
    <source>
        <dbReference type="ARBA" id="ARBA00012758"/>
    </source>
</evidence>
<proteinExistence type="inferred from homology"/>
<dbReference type="PANTHER" id="PTHR43101:SF1">
    <property type="entry name" value="BETA-FRUCTOSIDASE"/>
    <property type="match status" value="1"/>
</dbReference>
<reference evidence="6" key="1">
    <citation type="submission" date="2022-06" db="EMBL/GenBank/DDBJ databases">
        <title>Aeoliella straminimaris, a novel planctomycete from sediments.</title>
        <authorList>
            <person name="Vitorino I.R."/>
            <person name="Lage O.M."/>
        </authorList>
    </citation>
    <scope>NUCLEOTIDE SEQUENCE</scope>
    <source>
        <strain evidence="6">ICT_H6.2</strain>
    </source>
</reference>
<organism evidence="6 7">
    <name type="scientific">Aeoliella straminimaris</name>
    <dbReference type="NCBI Taxonomy" id="2954799"/>
    <lineage>
        <taxon>Bacteria</taxon>
        <taxon>Pseudomonadati</taxon>
        <taxon>Planctomycetota</taxon>
        <taxon>Planctomycetia</taxon>
        <taxon>Pirellulales</taxon>
        <taxon>Lacipirellulaceae</taxon>
        <taxon>Aeoliella</taxon>
    </lineage>
</organism>
<keyword evidence="7" id="KW-1185">Reference proteome</keyword>
<dbReference type="InterPro" id="IPR013148">
    <property type="entry name" value="Glyco_hydro_32_N"/>
</dbReference>
<dbReference type="SUPFAM" id="SSF75005">
    <property type="entry name" value="Arabinanase/levansucrase/invertase"/>
    <property type="match status" value="1"/>
</dbReference>